<feature type="non-terminal residue" evidence="1">
    <location>
        <position position="24"/>
    </location>
</feature>
<protein>
    <submittedName>
        <fullName evidence="1">Uncharacterized protein</fullName>
    </submittedName>
</protein>
<keyword evidence="2" id="KW-1185">Reference proteome</keyword>
<dbReference type="Proteomes" id="UP000265520">
    <property type="component" value="Unassembled WGS sequence"/>
</dbReference>
<organism evidence="1 2">
    <name type="scientific">Trifolium medium</name>
    <dbReference type="NCBI Taxonomy" id="97028"/>
    <lineage>
        <taxon>Eukaryota</taxon>
        <taxon>Viridiplantae</taxon>
        <taxon>Streptophyta</taxon>
        <taxon>Embryophyta</taxon>
        <taxon>Tracheophyta</taxon>
        <taxon>Spermatophyta</taxon>
        <taxon>Magnoliopsida</taxon>
        <taxon>eudicotyledons</taxon>
        <taxon>Gunneridae</taxon>
        <taxon>Pentapetalae</taxon>
        <taxon>rosids</taxon>
        <taxon>fabids</taxon>
        <taxon>Fabales</taxon>
        <taxon>Fabaceae</taxon>
        <taxon>Papilionoideae</taxon>
        <taxon>50 kb inversion clade</taxon>
        <taxon>NPAAA clade</taxon>
        <taxon>Hologalegina</taxon>
        <taxon>IRL clade</taxon>
        <taxon>Trifolieae</taxon>
        <taxon>Trifolium</taxon>
    </lineage>
</organism>
<evidence type="ECO:0000313" key="1">
    <source>
        <dbReference type="EMBL" id="MCI26129.1"/>
    </source>
</evidence>
<reference evidence="1 2" key="1">
    <citation type="journal article" date="2018" name="Front. Plant Sci.">
        <title>Red Clover (Trifolium pratense) and Zigzag Clover (T. medium) - A Picture of Genomic Similarities and Differences.</title>
        <authorList>
            <person name="Dluhosova J."/>
            <person name="Istvanek J."/>
            <person name="Nedelnik J."/>
            <person name="Repkova J."/>
        </authorList>
    </citation>
    <scope>NUCLEOTIDE SEQUENCE [LARGE SCALE GENOMIC DNA]</scope>
    <source>
        <strain evidence="2">cv. 10/8</strain>
        <tissue evidence="1">Leaf</tissue>
    </source>
</reference>
<dbReference type="EMBL" id="LXQA010151481">
    <property type="protein sequence ID" value="MCI26129.1"/>
    <property type="molecule type" value="Genomic_DNA"/>
</dbReference>
<dbReference type="AlphaFoldDB" id="A0A392QQ89"/>
<evidence type="ECO:0000313" key="2">
    <source>
        <dbReference type="Proteomes" id="UP000265520"/>
    </source>
</evidence>
<comment type="caution">
    <text evidence="1">The sequence shown here is derived from an EMBL/GenBank/DDBJ whole genome shotgun (WGS) entry which is preliminary data.</text>
</comment>
<proteinExistence type="predicted"/>
<name>A0A392QQ89_9FABA</name>
<sequence>MVVVVETWKEVVQKGAVLVVTEME</sequence>
<accession>A0A392QQ89</accession>